<dbReference type="GO" id="GO:0009288">
    <property type="term" value="C:bacterial-type flagellum"/>
    <property type="evidence" value="ECO:0007669"/>
    <property type="project" value="UniProtKB-SubCell"/>
</dbReference>
<dbReference type="OrthoDB" id="7389561at2"/>
<dbReference type="Pfam" id="PF00669">
    <property type="entry name" value="Flagellin_N"/>
    <property type="match status" value="1"/>
</dbReference>
<evidence type="ECO:0000256" key="3">
    <source>
        <dbReference type="ARBA" id="ARBA00005709"/>
    </source>
</evidence>
<evidence type="ECO:0000256" key="1">
    <source>
        <dbReference type="ARBA" id="ARBA00004365"/>
    </source>
</evidence>
<organism evidence="7 8">
    <name type="scientific">Croceicoccus marinus</name>
    <dbReference type="NCBI Taxonomy" id="450378"/>
    <lineage>
        <taxon>Bacteria</taxon>
        <taxon>Pseudomonadati</taxon>
        <taxon>Pseudomonadota</taxon>
        <taxon>Alphaproteobacteria</taxon>
        <taxon>Sphingomonadales</taxon>
        <taxon>Erythrobacteraceae</taxon>
        <taxon>Croceicoccus</taxon>
    </lineage>
</organism>
<evidence type="ECO:0000256" key="2">
    <source>
        <dbReference type="ARBA" id="ARBA00004613"/>
    </source>
</evidence>
<name>A0A1Z1FB54_9SPHN</name>
<dbReference type="InterPro" id="IPR001029">
    <property type="entry name" value="Flagellin_N"/>
</dbReference>
<dbReference type="KEGG" id="cman:A9D14_06845"/>
<dbReference type="SUPFAM" id="SSF64518">
    <property type="entry name" value="Phase 1 flagellin"/>
    <property type="match status" value="1"/>
</dbReference>
<evidence type="ECO:0000313" key="7">
    <source>
        <dbReference type="EMBL" id="ARU15956.1"/>
    </source>
</evidence>
<evidence type="ECO:0000313" key="8">
    <source>
        <dbReference type="Proteomes" id="UP000195807"/>
    </source>
</evidence>
<proteinExistence type="inferred from homology"/>
<dbReference type="STRING" id="450378.GCA_001661675_01369"/>
<gene>
    <name evidence="7" type="ORF">A9D14_06845</name>
</gene>
<dbReference type="GO" id="GO:0005198">
    <property type="term" value="F:structural molecule activity"/>
    <property type="evidence" value="ECO:0007669"/>
    <property type="project" value="InterPro"/>
</dbReference>
<evidence type="ECO:0000256" key="4">
    <source>
        <dbReference type="ARBA" id="ARBA00023143"/>
    </source>
</evidence>
<feature type="region of interest" description="Disordered" evidence="5">
    <location>
        <begin position="26"/>
        <end position="46"/>
    </location>
</feature>
<dbReference type="GO" id="GO:0005576">
    <property type="term" value="C:extracellular region"/>
    <property type="evidence" value="ECO:0007669"/>
    <property type="project" value="UniProtKB-SubCell"/>
</dbReference>
<comment type="subcellular location">
    <subcellularLocation>
        <location evidence="1">Bacterial flagellum</location>
    </subcellularLocation>
    <subcellularLocation>
        <location evidence="2">Secreted</location>
    </subcellularLocation>
</comment>
<keyword evidence="8" id="KW-1185">Reference proteome</keyword>
<evidence type="ECO:0000256" key="5">
    <source>
        <dbReference type="SAM" id="MobiDB-lite"/>
    </source>
</evidence>
<reference evidence="7 8" key="1">
    <citation type="submission" date="2017-01" db="EMBL/GenBank/DDBJ databases">
        <title>Complete genome sequence of esterase-producing bacterium Croceicoccus marinus E4A9.</title>
        <authorList>
            <person name="Wu Y.-H."/>
            <person name="Cheng H."/>
            <person name="Xu L."/>
            <person name="Huo Y.-Y."/>
            <person name="Wang C.-S."/>
            <person name="Xu X.-W."/>
        </authorList>
    </citation>
    <scope>NUCLEOTIDE SEQUENCE [LARGE SCALE GENOMIC DNA]</scope>
    <source>
        <strain evidence="7 8">E4A9</strain>
    </source>
</reference>
<dbReference type="PANTHER" id="PTHR42792">
    <property type="entry name" value="FLAGELLIN"/>
    <property type="match status" value="1"/>
</dbReference>
<accession>A0A1Z1FB54</accession>
<dbReference type="RefSeq" id="WP_066844395.1">
    <property type="nucleotide sequence ID" value="NZ_CP019602.1"/>
</dbReference>
<keyword evidence="7" id="KW-0966">Cell projection</keyword>
<keyword evidence="7" id="KW-0969">Cilium</keyword>
<feature type="domain" description="Flagellin N-terminal" evidence="6">
    <location>
        <begin position="10"/>
        <end position="143"/>
    </location>
</feature>
<protein>
    <submittedName>
        <fullName evidence="7">Flagellar biosynthesis protein FlgL</fullName>
    </submittedName>
</protein>
<keyword evidence="7" id="KW-0282">Flagellum</keyword>
<dbReference type="AlphaFoldDB" id="A0A1Z1FB54"/>
<dbReference type="Gene3D" id="1.20.1330.10">
    <property type="entry name" value="f41 fragment of flagellin, N-terminal domain"/>
    <property type="match status" value="1"/>
</dbReference>
<comment type="similarity">
    <text evidence="3">Belongs to the bacterial flagellin family.</text>
</comment>
<dbReference type="Proteomes" id="UP000195807">
    <property type="component" value="Chromosome"/>
</dbReference>
<dbReference type="PANTHER" id="PTHR42792:SF1">
    <property type="entry name" value="FLAGELLAR HOOK-ASSOCIATED PROTEIN 3"/>
    <property type="match status" value="1"/>
</dbReference>
<evidence type="ECO:0000259" key="6">
    <source>
        <dbReference type="Pfam" id="PF00669"/>
    </source>
</evidence>
<dbReference type="InterPro" id="IPR001492">
    <property type="entry name" value="Flagellin"/>
</dbReference>
<sequence>MTINPTGTTAFYARARSDMTALRKSAEKTQGQLSTGERLEKSSDDPVAASRLRTLARADRLAAVDVSNTNRAAGDLGLADSALTSIADLVTRVRDLSIQAGSETLNDKQRAAIGIEVGEIHTQLVALANARDMGGHALFGGATTGEAYGIDGAGQAVYQGTADAGEIELGEGQTVIRSLTGPEIFTADLNGTPVNLLGIVKDLSLALAGGVADPAQAARDALSGLTAGVENIATNQTVVGARLVWLDFVAGRQTDLGEMRAADKAETGGVDIAEAMIRLQETMTVLQASQAGFARLSGLSLFDHIR</sequence>
<dbReference type="EMBL" id="CP019602">
    <property type="protein sequence ID" value="ARU15956.1"/>
    <property type="molecule type" value="Genomic_DNA"/>
</dbReference>
<keyword evidence="4" id="KW-0975">Bacterial flagellum</keyword>